<protein>
    <submittedName>
        <fullName evidence="1">Uncharacterized protein</fullName>
    </submittedName>
</protein>
<organism evidence="1 2">
    <name type="scientific">Datura stramonium</name>
    <name type="common">Jimsonweed</name>
    <name type="synonym">Common thornapple</name>
    <dbReference type="NCBI Taxonomy" id="4076"/>
    <lineage>
        <taxon>Eukaryota</taxon>
        <taxon>Viridiplantae</taxon>
        <taxon>Streptophyta</taxon>
        <taxon>Embryophyta</taxon>
        <taxon>Tracheophyta</taxon>
        <taxon>Spermatophyta</taxon>
        <taxon>Magnoliopsida</taxon>
        <taxon>eudicotyledons</taxon>
        <taxon>Gunneridae</taxon>
        <taxon>Pentapetalae</taxon>
        <taxon>asterids</taxon>
        <taxon>lamiids</taxon>
        <taxon>Solanales</taxon>
        <taxon>Solanaceae</taxon>
        <taxon>Solanoideae</taxon>
        <taxon>Datureae</taxon>
        <taxon>Datura</taxon>
    </lineage>
</organism>
<comment type="caution">
    <text evidence="1">The sequence shown here is derived from an EMBL/GenBank/DDBJ whole genome shotgun (WGS) entry which is preliminary data.</text>
</comment>
<evidence type="ECO:0000313" key="2">
    <source>
        <dbReference type="Proteomes" id="UP000823775"/>
    </source>
</evidence>
<sequence>MKKLHLKEIIHLLRMWWFGLDPVIGLKEHCRQQRKMMKLIKIWRKYGTEWRNKATTLEEGLTNLELQMMCQIDKCYEMGLKRCREFAFSCLIKNQKTAQDLLESIIETV</sequence>
<dbReference type="Proteomes" id="UP000823775">
    <property type="component" value="Unassembled WGS sequence"/>
</dbReference>
<dbReference type="EMBL" id="JACEIK010002946">
    <property type="protein sequence ID" value="MCD9639581.1"/>
    <property type="molecule type" value="Genomic_DNA"/>
</dbReference>
<keyword evidence="2" id="KW-1185">Reference proteome</keyword>
<reference evidence="1 2" key="1">
    <citation type="journal article" date="2021" name="BMC Genomics">
        <title>Datura genome reveals duplications of psychoactive alkaloid biosynthetic genes and high mutation rate following tissue culture.</title>
        <authorList>
            <person name="Rajewski A."/>
            <person name="Carter-House D."/>
            <person name="Stajich J."/>
            <person name="Litt A."/>
        </authorList>
    </citation>
    <scope>NUCLEOTIDE SEQUENCE [LARGE SCALE GENOMIC DNA]</scope>
    <source>
        <strain evidence="1">AR-01</strain>
    </source>
</reference>
<accession>A0ABS8UXN2</accession>
<gene>
    <name evidence="1" type="ORF">HAX54_024197</name>
</gene>
<name>A0ABS8UXN2_DATST</name>
<evidence type="ECO:0000313" key="1">
    <source>
        <dbReference type="EMBL" id="MCD9639581.1"/>
    </source>
</evidence>
<proteinExistence type="predicted"/>